<dbReference type="EMBL" id="BARU01034978">
    <property type="protein sequence ID" value="GAH69776.1"/>
    <property type="molecule type" value="Genomic_DNA"/>
</dbReference>
<comment type="caution">
    <text evidence="2">The sequence shown here is derived from an EMBL/GenBank/DDBJ whole genome shotgun (WGS) entry which is preliminary data.</text>
</comment>
<proteinExistence type="predicted"/>
<feature type="region of interest" description="Disordered" evidence="1">
    <location>
        <begin position="1"/>
        <end position="24"/>
    </location>
</feature>
<accession>X1HHY2</accession>
<protein>
    <submittedName>
        <fullName evidence="2">Uncharacterized protein</fullName>
    </submittedName>
</protein>
<organism evidence="2">
    <name type="scientific">marine sediment metagenome</name>
    <dbReference type="NCBI Taxonomy" id="412755"/>
    <lineage>
        <taxon>unclassified sequences</taxon>
        <taxon>metagenomes</taxon>
        <taxon>ecological metagenomes</taxon>
    </lineage>
</organism>
<gene>
    <name evidence="2" type="ORF">S03H2_54822</name>
</gene>
<sequence>MAKRVEHWTPAQQEAWKKDHPLAEPKPWVVLDDNTVEDFCDTEKDA</sequence>
<feature type="non-terminal residue" evidence="2">
    <location>
        <position position="46"/>
    </location>
</feature>
<dbReference type="AlphaFoldDB" id="X1HHY2"/>
<evidence type="ECO:0000256" key="1">
    <source>
        <dbReference type="SAM" id="MobiDB-lite"/>
    </source>
</evidence>
<name>X1HHY2_9ZZZZ</name>
<evidence type="ECO:0000313" key="2">
    <source>
        <dbReference type="EMBL" id="GAH69776.1"/>
    </source>
</evidence>
<reference evidence="2" key="1">
    <citation type="journal article" date="2014" name="Front. Microbiol.">
        <title>High frequency of phylogenetically diverse reductive dehalogenase-homologous genes in deep subseafloor sedimentary metagenomes.</title>
        <authorList>
            <person name="Kawai M."/>
            <person name="Futagami T."/>
            <person name="Toyoda A."/>
            <person name="Takaki Y."/>
            <person name="Nishi S."/>
            <person name="Hori S."/>
            <person name="Arai W."/>
            <person name="Tsubouchi T."/>
            <person name="Morono Y."/>
            <person name="Uchiyama I."/>
            <person name="Ito T."/>
            <person name="Fujiyama A."/>
            <person name="Inagaki F."/>
            <person name="Takami H."/>
        </authorList>
    </citation>
    <scope>NUCLEOTIDE SEQUENCE</scope>
    <source>
        <strain evidence="2">Expedition CK06-06</strain>
    </source>
</reference>